<dbReference type="InterPro" id="IPR029058">
    <property type="entry name" value="AB_hydrolase_fold"/>
</dbReference>
<evidence type="ECO:0008006" key="2">
    <source>
        <dbReference type="Google" id="ProtNLM"/>
    </source>
</evidence>
<dbReference type="AlphaFoldDB" id="X0ZXA7"/>
<reference evidence="1" key="1">
    <citation type="journal article" date="2014" name="Front. Microbiol.">
        <title>High frequency of phylogenetically diverse reductive dehalogenase-homologous genes in deep subseafloor sedimentary metagenomes.</title>
        <authorList>
            <person name="Kawai M."/>
            <person name="Futagami T."/>
            <person name="Toyoda A."/>
            <person name="Takaki Y."/>
            <person name="Nishi S."/>
            <person name="Hori S."/>
            <person name="Arai W."/>
            <person name="Tsubouchi T."/>
            <person name="Morono Y."/>
            <person name="Uchiyama I."/>
            <person name="Ito T."/>
            <person name="Fujiyama A."/>
            <person name="Inagaki F."/>
            <person name="Takami H."/>
        </authorList>
    </citation>
    <scope>NUCLEOTIDE SEQUENCE</scope>
    <source>
        <strain evidence="1">Expedition CK06-06</strain>
    </source>
</reference>
<dbReference type="Gene3D" id="3.40.50.1820">
    <property type="entry name" value="alpha/beta hydrolase"/>
    <property type="match status" value="1"/>
</dbReference>
<comment type="caution">
    <text evidence="1">The sequence shown here is derived from an EMBL/GenBank/DDBJ whole genome shotgun (WGS) entry which is preliminary data.</text>
</comment>
<name>X0ZXA7_9ZZZZ</name>
<dbReference type="SUPFAM" id="SSF53474">
    <property type="entry name" value="alpha/beta-Hydrolases"/>
    <property type="match status" value="1"/>
</dbReference>
<accession>X0ZXA7</accession>
<evidence type="ECO:0000313" key="1">
    <source>
        <dbReference type="EMBL" id="GAG74455.1"/>
    </source>
</evidence>
<sequence>MQIPFTENNTIYGRYYKPIKSDRAAILILHGLEGELSARYFSSSLVKKGFSCLQIAMPYARRRVPPNKSKYLGNRRIDFSEIFATGFKQAVLDIRRTTDWLSNRYKKIGILGTSLGAIIASLAAEVDGRFNSAVYILGGGDPANILWDSKDFLVKFYKNILQRNISLENLEGKWKVIDPLNYIRGNVRNILMINARYDRTILPKYTEKLWNALGRPEIKWLRATHFTTSFYILFIQKEVEKYFRKTLT</sequence>
<dbReference type="EMBL" id="BART01000714">
    <property type="protein sequence ID" value="GAG74455.1"/>
    <property type="molecule type" value="Genomic_DNA"/>
</dbReference>
<organism evidence="1">
    <name type="scientific">marine sediment metagenome</name>
    <dbReference type="NCBI Taxonomy" id="412755"/>
    <lineage>
        <taxon>unclassified sequences</taxon>
        <taxon>metagenomes</taxon>
        <taxon>ecological metagenomes</taxon>
    </lineage>
</organism>
<gene>
    <name evidence="1" type="ORF">S01H4_03052</name>
</gene>
<protein>
    <recommendedName>
        <fullName evidence="2">Serine aminopeptidase S33 domain-containing protein</fullName>
    </recommendedName>
</protein>
<proteinExistence type="predicted"/>